<dbReference type="EnsemblPlants" id="TraesCS2B02G324200.1">
    <property type="protein sequence ID" value="TraesCS2B02G324200.1"/>
    <property type="gene ID" value="TraesCS2B02G324200"/>
</dbReference>
<dbReference type="Proteomes" id="UP000019116">
    <property type="component" value="Chromosome 2B"/>
</dbReference>
<dbReference type="PANTHER" id="PTHR10219">
    <property type="entry name" value="GLYCOLIPID TRANSFER PROTEIN-RELATED"/>
    <property type="match status" value="1"/>
</dbReference>
<dbReference type="GO" id="GO:1902388">
    <property type="term" value="F:ceramide 1-phosphate transfer activity"/>
    <property type="evidence" value="ECO:0000318"/>
    <property type="project" value="GO_Central"/>
</dbReference>
<dbReference type="GeneID" id="123045521"/>
<dbReference type="Gramene" id="TraesCS2B02G324200.1">
    <property type="protein sequence ID" value="TraesCS2B02G324200.1"/>
    <property type="gene ID" value="TraesCS2B02G324200"/>
</dbReference>
<reference evidence="3" key="1">
    <citation type="submission" date="2018-08" db="EMBL/GenBank/DDBJ databases">
        <authorList>
            <person name="Rossello M."/>
        </authorList>
    </citation>
    <scope>NUCLEOTIDE SEQUENCE [LARGE SCALE GENOMIC DNA]</scope>
    <source>
        <strain evidence="3">cv. Chinese Spring</strain>
    </source>
</reference>
<dbReference type="PANTHER" id="PTHR10219:SF34">
    <property type="entry name" value="GLYCOLIPID TRANSFER PROTEIN 3"/>
    <property type="match status" value="1"/>
</dbReference>
<dbReference type="Gramene" id="TraesCAD_scaffold_026116_01G000100.1">
    <property type="protein sequence ID" value="TraesCAD_scaffold_026116_01G000100.1"/>
    <property type="gene ID" value="TraesCAD_scaffold_026116_01G000100"/>
</dbReference>
<evidence type="ECO:0000313" key="3">
    <source>
        <dbReference type="EnsemblPlants" id="TraesCS2B02G324200.1"/>
    </source>
</evidence>
<dbReference type="Gene3D" id="1.10.3520.10">
    <property type="entry name" value="Glycolipid transfer protein"/>
    <property type="match status" value="1"/>
</dbReference>
<dbReference type="RefSeq" id="XP_044324533.1">
    <property type="nucleotide sequence ID" value="XM_044468598.1"/>
</dbReference>
<dbReference type="SMR" id="A0A3B6C7K8"/>
<reference evidence="3" key="2">
    <citation type="submission" date="2018-10" db="UniProtKB">
        <authorList>
            <consortium name="EnsemblPlants"/>
        </authorList>
    </citation>
    <scope>IDENTIFICATION</scope>
</reference>
<evidence type="ECO:0000259" key="2">
    <source>
        <dbReference type="Pfam" id="PF08718"/>
    </source>
</evidence>
<feature type="compositionally biased region" description="Basic and acidic residues" evidence="1">
    <location>
        <begin position="1"/>
        <end position="10"/>
    </location>
</feature>
<dbReference type="GO" id="GO:1902387">
    <property type="term" value="F:ceramide 1-phosphate binding"/>
    <property type="evidence" value="ECO:0000318"/>
    <property type="project" value="GO_Central"/>
</dbReference>
<gene>
    <name evidence="3" type="primary">LOC123045521</name>
</gene>
<proteinExistence type="predicted"/>
<dbReference type="GO" id="GO:0120009">
    <property type="term" value="P:intermembrane lipid transfer"/>
    <property type="evidence" value="ECO:0000318"/>
    <property type="project" value="GO_Central"/>
</dbReference>
<name>A0A3B6C7K8_WHEAT</name>
<dbReference type="STRING" id="4565.A0A3B6C7K8"/>
<dbReference type="GO" id="GO:0035627">
    <property type="term" value="P:ceramide transport"/>
    <property type="evidence" value="ECO:0000318"/>
    <property type="project" value="GO_Central"/>
</dbReference>
<feature type="domain" description="Glycolipid transfer protein" evidence="2">
    <location>
        <begin position="95"/>
        <end position="239"/>
    </location>
</feature>
<feature type="region of interest" description="Disordered" evidence="1">
    <location>
        <begin position="1"/>
        <end position="67"/>
    </location>
</feature>
<protein>
    <recommendedName>
        <fullName evidence="2">Glycolipid transfer protein domain-containing protein</fullName>
    </recommendedName>
</protein>
<dbReference type="Gramene" id="TraesCS2B03G0843800.1">
    <property type="protein sequence ID" value="TraesCS2B03G0843800.1.CDS"/>
    <property type="gene ID" value="TraesCS2B03G0843800"/>
</dbReference>
<dbReference type="InterPro" id="IPR014830">
    <property type="entry name" value="Glycolipid_transfer_prot_dom"/>
</dbReference>
<feature type="compositionally biased region" description="Basic and acidic residues" evidence="1">
    <location>
        <begin position="34"/>
        <end position="51"/>
    </location>
</feature>
<dbReference type="OrthoDB" id="205255at2759"/>
<dbReference type="Gramene" id="TraesCLE_scaffold_052992_01G000100.1">
    <property type="protein sequence ID" value="TraesCLE_scaffold_052992_01G000100.1"/>
    <property type="gene ID" value="TraesCLE_scaffold_052992_01G000100"/>
</dbReference>
<organism evidence="3">
    <name type="scientific">Triticum aestivum</name>
    <name type="common">Wheat</name>
    <dbReference type="NCBI Taxonomy" id="4565"/>
    <lineage>
        <taxon>Eukaryota</taxon>
        <taxon>Viridiplantae</taxon>
        <taxon>Streptophyta</taxon>
        <taxon>Embryophyta</taxon>
        <taxon>Tracheophyta</taxon>
        <taxon>Spermatophyta</taxon>
        <taxon>Magnoliopsida</taxon>
        <taxon>Liliopsida</taxon>
        <taxon>Poales</taxon>
        <taxon>Poaceae</taxon>
        <taxon>BOP clade</taxon>
        <taxon>Pooideae</taxon>
        <taxon>Triticodae</taxon>
        <taxon>Triticeae</taxon>
        <taxon>Triticinae</taxon>
        <taxon>Triticum</taxon>
    </lineage>
</organism>
<evidence type="ECO:0000256" key="1">
    <source>
        <dbReference type="SAM" id="MobiDB-lite"/>
    </source>
</evidence>
<evidence type="ECO:0000313" key="4">
    <source>
        <dbReference type="Proteomes" id="UP000019116"/>
    </source>
</evidence>
<dbReference type="Gramene" id="TraesNOR2B03G00977210.1">
    <property type="protein sequence ID" value="TraesNOR2B03G00977210.1"/>
    <property type="gene ID" value="TraesNOR2B03G00977210"/>
</dbReference>
<accession>A0A3B6C7K8</accession>
<dbReference type="Pfam" id="PF08718">
    <property type="entry name" value="GLTP"/>
    <property type="match status" value="1"/>
</dbReference>
<dbReference type="Gramene" id="TraesSYM2B03G00977510.1">
    <property type="protein sequence ID" value="TraesSYM2B03G00977510.1"/>
    <property type="gene ID" value="TraesSYM2B03G00977510"/>
</dbReference>
<dbReference type="GO" id="GO:0005829">
    <property type="term" value="C:cytosol"/>
    <property type="evidence" value="ECO:0000318"/>
    <property type="project" value="GO_Central"/>
</dbReference>
<dbReference type="OMA" id="MCEAPET"/>
<dbReference type="InterPro" id="IPR036497">
    <property type="entry name" value="GLTP_sf"/>
</dbReference>
<sequence>MMVEREKDEGEAMAVNGPGKEEAEAAAAPAATGEKGEGERNDGERDEGEERKEEEEAEEKKDKVEPEEWSEIRLAIAELSPISRRGGKLCSSPPTLPFLGLSHLLLRLLDKIGPTMAVLRLDVQRNIERLQELYLQDPSKYSILTAMVEKEADDGTVRKADSCARAILWLTRSMDFTVALLQRLEEEEKEEGSDQQSLAQLVEAAYMVSLKPWHGWISSAACKIALKLIPERAIFVGWLMGENQSYSLLKVEIEKLVQLLQPFLDDIHSMLAKFRLDRLKST</sequence>
<dbReference type="AlphaFoldDB" id="A0A3B6C7K8"/>
<keyword evidence="4" id="KW-1185">Reference proteome</keyword>
<dbReference type="SUPFAM" id="SSF110004">
    <property type="entry name" value="Glycolipid transfer protein, GLTP"/>
    <property type="match status" value="1"/>
</dbReference>
<dbReference type="Gramene" id="TraesJAG2B03G00962960.1">
    <property type="protein sequence ID" value="TraesJAG2B03G00962960.1"/>
    <property type="gene ID" value="TraesJAG2B03G00962960"/>
</dbReference>